<organism evidence="1 2">
    <name type="scientific">Nephila pilipes</name>
    <name type="common">Giant wood spider</name>
    <name type="synonym">Nephila maculata</name>
    <dbReference type="NCBI Taxonomy" id="299642"/>
    <lineage>
        <taxon>Eukaryota</taxon>
        <taxon>Metazoa</taxon>
        <taxon>Ecdysozoa</taxon>
        <taxon>Arthropoda</taxon>
        <taxon>Chelicerata</taxon>
        <taxon>Arachnida</taxon>
        <taxon>Araneae</taxon>
        <taxon>Araneomorphae</taxon>
        <taxon>Entelegynae</taxon>
        <taxon>Araneoidea</taxon>
        <taxon>Nephilidae</taxon>
        <taxon>Nephila</taxon>
    </lineage>
</organism>
<accession>A0A8X6PWC2</accession>
<dbReference type="Proteomes" id="UP000887013">
    <property type="component" value="Unassembled WGS sequence"/>
</dbReference>
<keyword evidence="2" id="KW-1185">Reference proteome</keyword>
<name>A0A8X6PWC2_NEPPI</name>
<comment type="caution">
    <text evidence="1">The sequence shown here is derived from an EMBL/GenBank/DDBJ whole genome shotgun (WGS) entry which is preliminary data.</text>
</comment>
<evidence type="ECO:0000313" key="1">
    <source>
        <dbReference type="EMBL" id="GFT92987.1"/>
    </source>
</evidence>
<protein>
    <submittedName>
        <fullName evidence="1">Uncharacterized protein</fullName>
    </submittedName>
</protein>
<evidence type="ECO:0000313" key="2">
    <source>
        <dbReference type="Proteomes" id="UP000887013"/>
    </source>
</evidence>
<proteinExistence type="predicted"/>
<reference evidence="1" key="1">
    <citation type="submission" date="2020-08" db="EMBL/GenBank/DDBJ databases">
        <title>Multicomponent nature underlies the extraordinary mechanical properties of spider dragline silk.</title>
        <authorList>
            <person name="Kono N."/>
            <person name="Nakamura H."/>
            <person name="Mori M."/>
            <person name="Yoshida Y."/>
            <person name="Ohtoshi R."/>
            <person name="Malay A.D."/>
            <person name="Moran D.A.P."/>
            <person name="Tomita M."/>
            <person name="Numata K."/>
            <person name="Arakawa K."/>
        </authorList>
    </citation>
    <scope>NUCLEOTIDE SEQUENCE</scope>
</reference>
<dbReference type="EMBL" id="BMAW01121181">
    <property type="protein sequence ID" value="GFT92987.1"/>
    <property type="molecule type" value="Genomic_DNA"/>
</dbReference>
<sequence>MVSVCRSGCSLCSRPALGGVFEDGTEAVGLLSQSSSSGCHAVIPRLQTCPVTWHPSQGSQLRLERGEEEARQDPPQAIVVTSLMRLTSAASTWYVWGPATILASMGPQSVCVSPSSAGLWSSSSRGNGEPLHFPAGGTRGPGKTINLLLPPASNPSSRRATATGL</sequence>
<dbReference type="AlphaFoldDB" id="A0A8X6PWC2"/>
<gene>
    <name evidence="1" type="ORF">NPIL_116361</name>
</gene>